<evidence type="ECO:0000256" key="4">
    <source>
        <dbReference type="RuleBase" id="RU004504"/>
    </source>
</evidence>
<sequence>MTIDVERARRETPGCARVVHFNNAGAALPPAAVTDAVVDHLRLEEHIGGYEAAEAAEAEVGNAYTAIARLLGCAPHEVAVVENATRGWDMAFYAFDFRPGDRILTIRTEYASNVIALLQVAARTGAVIEVLETDEYGLPDLDDLARELERGAALVAVTHVPTHSGLVNPAAEIGALARAAGVPYLLDACQSVGQLPVDVAAIGCDMLSATGRKFLRGPRGTGFLYVSDRLVERLVPPFLDLHAATWTAPDAYEIRPDARRFETWETNYAGKIGLGVAVDYALGWGLDAIEVRVTALAEGLRSQLREVPGVTVRDEGTRRCGIVTFTVDGVPAAEVRRRLGAAGINTSVSPMEYARFDLAARGLPDLVRASVHYYNTEDELDRLTAVLRQ</sequence>
<dbReference type="EMBL" id="AP022870">
    <property type="protein sequence ID" value="BCB76983.1"/>
    <property type="molecule type" value="Genomic_DNA"/>
</dbReference>
<proteinExistence type="inferred from homology"/>
<evidence type="ECO:0000256" key="3">
    <source>
        <dbReference type="RuleBase" id="RU004075"/>
    </source>
</evidence>
<dbReference type="GO" id="GO:0008483">
    <property type="term" value="F:transaminase activity"/>
    <property type="evidence" value="ECO:0007669"/>
    <property type="project" value="UniProtKB-KW"/>
</dbReference>
<dbReference type="InterPro" id="IPR020578">
    <property type="entry name" value="Aminotrans_V_PyrdxlP_BS"/>
</dbReference>
<feature type="domain" description="Aminotransferase class V" evidence="5">
    <location>
        <begin position="21"/>
        <end position="383"/>
    </location>
</feature>
<keyword evidence="6" id="KW-0032">Aminotransferase</keyword>
<evidence type="ECO:0000256" key="1">
    <source>
        <dbReference type="ARBA" id="ARBA00001933"/>
    </source>
</evidence>
<dbReference type="KEGG" id="pfla:Pflav_033930"/>
<dbReference type="PANTHER" id="PTHR43586:SF24">
    <property type="entry name" value="BLR4730 PROTEIN"/>
    <property type="match status" value="1"/>
</dbReference>
<evidence type="ECO:0000313" key="6">
    <source>
        <dbReference type="EMBL" id="BCB76983.1"/>
    </source>
</evidence>
<dbReference type="SUPFAM" id="SSF53383">
    <property type="entry name" value="PLP-dependent transferases"/>
    <property type="match status" value="1"/>
</dbReference>
<dbReference type="Proteomes" id="UP000502508">
    <property type="component" value="Chromosome"/>
</dbReference>
<dbReference type="Gene3D" id="3.90.1150.10">
    <property type="entry name" value="Aspartate Aminotransferase, domain 1"/>
    <property type="match status" value="1"/>
</dbReference>
<evidence type="ECO:0000256" key="2">
    <source>
        <dbReference type="ARBA" id="ARBA00022898"/>
    </source>
</evidence>
<dbReference type="Gene3D" id="3.40.640.10">
    <property type="entry name" value="Type I PLP-dependent aspartate aminotransferase-like (Major domain)"/>
    <property type="match status" value="1"/>
</dbReference>
<gene>
    <name evidence="6" type="primary">iscS_1</name>
    <name evidence="6" type="ORF">Pflav_033930</name>
</gene>
<keyword evidence="6" id="KW-0808">Transferase</keyword>
<dbReference type="Pfam" id="PF00266">
    <property type="entry name" value="Aminotran_5"/>
    <property type="match status" value="1"/>
</dbReference>
<evidence type="ECO:0000259" key="5">
    <source>
        <dbReference type="Pfam" id="PF00266"/>
    </source>
</evidence>
<comment type="similarity">
    <text evidence="3">Belongs to the class-V pyridoxal-phosphate-dependent aminotransferase family.</text>
</comment>
<dbReference type="PANTHER" id="PTHR43586">
    <property type="entry name" value="CYSTEINE DESULFURASE"/>
    <property type="match status" value="1"/>
</dbReference>
<comment type="cofactor">
    <cofactor evidence="1 4">
        <name>pyridoxal 5'-phosphate</name>
        <dbReference type="ChEBI" id="CHEBI:597326"/>
    </cofactor>
</comment>
<protein>
    <submittedName>
        <fullName evidence="6">Aminotransferase class V</fullName>
    </submittedName>
</protein>
<evidence type="ECO:0000313" key="7">
    <source>
        <dbReference type="Proteomes" id="UP000502508"/>
    </source>
</evidence>
<dbReference type="InterPro" id="IPR015421">
    <property type="entry name" value="PyrdxlP-dep_Trfase_major"/>
</dbReference>
<organism evidence="6 7">
    <name type="scientific">Phytohabitans flavus</name>
    <dbReference type="NCBI Taxonomy" id="1076124"/>
    <lineage>
        <taxon>Bacteria</taxon>
        <taxon>Bacillati</taxon>
        <taxon>Actinomycetota</taxon>
        <taxon>Actinomycetes</taxon>
        <taxon>Micromonosporales</taxon>
        <taxon>Micromonosporaceae</taxon>
    </lineage>
</organism>
<dbReference type="RefSeq" id="WP_173036900.1">
    <property type="nucleotide sequence ID" value="NZ_AP022870.1"/>
</dbReference>
<dbReference type="PROSITE" id="PS00595">
    <property type="entry name" value="AA_TRANSFER_CLASS_5"/>
    <property type="match status" value="1"/>
</dbReference>
<dbReference type="AlphaFoldDB" id="A0A6F8XT30"/>
<name>A0A6F8XT30_9ACTN</name>
<reference evidence="6 7" key="1">
    <citation type="submission" date="2020-03" db="EMBL/GenBank/DDBJ databases">
        <title>Whole genome shotgun sequence of Phytohabitans flavus NBRC 107702.</title>
        <authorList>
            <person name="Komaki H."/>
            <person name="Tamura T."/>
        </authorList>
    </citation>
    <scope>NUCLEOTIDE SEQUENCE [LARGE SCALE GENOMIC DNA]</scope>
    <source>
        <strain evidence="6 7">NBRC 107702</strain>
    </source>
</reference>
<accession>A0A6F8XT30</accession>
<keyword evidence="7" id="KW-1185">Reference proteome</keyword>
<dbReference type="InterPro" id="IPR000192">
    <property type="entry name" value="Aminotrans_V_dom"/>
</dbReference>
<dbReference type="InterPro" id="IPR015424">
    <property type="entry name" value="PyrdxlP-dep_Trfase"/>
</dbReference>
<keyword evidence="2" id="KW-0663">Pyridoxal phosphate</keyword>
<reference evidence="6 7" key="2">
    <citation type="submission" date="2020-03" db="EMBL/GenBank/DDBJ databases">
        <authorList>
            <person name="Ichikawa N."/>
            <person name="Kimura A."/>
            <person name="Kitahashi Y."/>
            <person name="Uohara A."/>
        </authorList>
    </citation>
    <scope>NUCLEOTIDE SEQUENCE [LARGE SCALE GENOMIC DNA]</scope>
    <source>
        <strain evidence="6 7">NBRC 107702</strain>
    </source>
</reference>
<dbReference type="InterPro" id="IPR015422">
    <property type="entry name" value="PyrdxlP-dep_Trfase_small"/>
</dbReference>